<dbReference type="STRING" id="1121942.SAMN02745148_01178"/>
<gene>
    <name evidence="1" type="ORF">SAMN02745148_01178</name>
</gene>
<dbReference type="EMBL" id="FQUJ01000004">
    <property type="protein sequence ID" value="SHE79555.1"/>
    <property type="molecule type" value="Genomic_DNA"/>
</dbReference>
<reference evidence="1 2" key="1">
    <citation type="submission" date="2016-11" db="EMBL/GenBank/DDBJ databases">
        <authorList>
            <person name="Jaros S."/>
            <person name="Januszkiewicz K."/>
            <person name="Wedrychowicz H."/>
        </authorList>
    </citation>
    <scope>NUCLEOTIDE SEQUENCE [LARGE SCALE GENOMIC DNA]</scope>
    <source>
        <strain evidence="1 2">DSM 19980</strain>
    </source>
</reference>
<proteinExistence type="predicted"/>
<dbReference type="AlphaFoldDB" id="A0A1M4WEE8"/>
<sequence>MPRGKVPVPAAAMTTDEARDLPTAFFNAAITLLEKRTNASY</sequence>
<protein>
    <submittedName>
        <fullName evidence="1">Uncharacterized protein</fullName>
    </submittedName>
</protein>
<accession>A0A1M4WEE8</accession>
<keyword evidence="2" id="KW-1185">Reference proteome</keyword>
<organism evidence="1 2">
    <name type="scientific">Modicisalibacter ilicicola DSM 19980</name>
    <dbReference type="NCBI Taxonomy" id="1121942"/>
    <lineage>
        <taxon>Bacteria</taxon>
        <taxon>Pseudomonadati</taxon>
        <taxon>Pseudomonadota</taxon>
        <taxon>Gammaproteobacteria</taxon>
        <taxon>Oceanospirillales</taxon>
        <taxon>Halomonadaceae</taxon>
        <taxon>Modicisalibacter</taxon>
    </lineage>
</organism>
<dbReference type="Proteomes" id="UP000184346">
    <property type="component" value="Unassembled WGS sequence"/>
</dbReference>
<evidence type="ECO:0000313" key="1">
    <source>
        <dbReference type="EMBL" id="SHE79555.1"/>
    </source>
</evidence>
<name>A0A1M4WEE8_9GAMM</name>
<evidence type="ECO:0000313" key="2">
    <source>
        <dbReference type="Proteomes" id="UP000184346"/>
    </source>
</evidence>